<organism evidence="2 3">
    <name type="scientific">Dissostichus eleginoides</name>
    <name type="common">Patagonian toothfish</name>
    <name type="synonym">Dissostichus amissus</name>
    <dbReference type="NCBI Taxonomy" id="100907"/>
    <lineage>
        <taxon>Eukaryota</taxon>
        <taxon>Metazoa</taxon>
        <taxon>Chordata</taxon>
        <taxon>Craniata</taxon>
        <taxon>Vertebrata</taxon>
        <taxon>Euteleostomi</taxon>
        <taxon>Actinopterygii</taxon>
        <taxon>Neopterygii</taxon>
        <taxon>Teleostei</taxon>
        <taxon>Neoteleostei</taxon>
        <taxon>Acanthomorphata</taxon>
        <taxon>Eupercaria</taxon>
        <taxon>Perciformes</taxon>
        <taxon>Notothenioidei</taxon>
        <taxon>Nototheniidae</taxon>
        <taxon>Dissostichus</taxon>
    </lineage>
</organism>
<evidence type="ECO:0000313" key="2">
    <source>
        <dbReference type="EMBL" id="KAK1879994.1"/>
    </source>
</evidence>
<keyword evidence="3" id="KW-1185">Reference proteome</keyword>
<feature type="region of interest" description="Disordered" evidence="1">
    <location>
        <begin position="1"/>
        <end position="20"/>
    </location>
</feature>
<proteinExistence type="predicted"/>
<evidence type="ECO:0000256" key="1">
    <source>
        <dbReference type="SAM" id="MobiDB-lite"/>
    </source>
</evidence>
<protein>
    <submittedName>
        <fullName evidence="2">Sodium-dependent phosphate transporter 2</fullName>
    </submittedName>
</protein>
<gene>
    <name evidence="2" type="ORF">KUDE01_025523</name>
</gene>
<evidence type="ECO:0000313" key="3">
    <source>
        <dbReference type="Proteomes" id="UP001228049"/>
    </source>
</evidence>
<name>A0AAD9EVL8_DISEL</name>
<sequence length="76" mass="8982">MDKREEGTERLGGREKREKEQHRVLLRQLDLFLFTVCLITCPFMELPVGGRRERDTHRHKAEVFAAEMRREEGGAE</sequence>
<dbReference type="EMBL" id="JASDAP010000025">
    <property type="protein sequence ID" value="KAK1879994.1"/>
    <property type="molecule type" value="Genomic_DNA"/>
</dbReference>
<dbReference type="Proteomes" id="UP001228049">
    <property type="component" value="Unassembled WGS sequence"/>
</dbReference>
<dbReference type="AlphaFoldDB" id="A0AAD9EVL8"/>
<reference evidence="2" key="1">
    <citation type="submission" date="2023-04" db="EMBL/GenBank/DDBJ databases">
        <title>Chromosome-level genome of Chaenocephalus aceratus.</title>
        <authorList>
            <person name="Park H."/>
        </authorList>
    </citation>
    <scope>NUCLEOTIDE SEQUENCE</scope>
    <source>
        <strain evidence="2">DE</strain>
        <tissue evidence="2">Muscle</tissue>
    </source>
</reference>
<accession>A0AAD9EVL8</accession>
<comment type="caution">
    <text evidence="2">The sequence shown here is derived from an EMBL/GenBank/DDBJ whole genome shotgun (WGS) entry which is preliminary data.</text>
</comment>